<comment type="caution">
    <text evidence="10">The sequence shown here is derived from an EMBL/GenBank/DDBJ whole genome shotgun (WGS) entry which is preliminary data.</text>
</comment>
<dbReference type="GO" id="GO:0071709">
    <property type="term" value="P:membrane assembly"/>
    <property type="evidence" value="ECO:0007669"/>
    <property type="project" value="InterPro"/>
</dbReference>
<dbReference type="Proteomes" id="UP000290848">
    <property type="component" value="Unassembled WGS sequence"/>
</dbReference>
<evidence type="ECO:0000256" key="6">
    <source>
        <dbReference type="ARBA" id="ARBA00023237"/>
    </source>
</evidence>
<organism evidence="10 11">
    <name type="scientific">Arcticibacter tournemirensis</name>
    <dbReference type="NCBI Taxonomy" id="699437"/>
    <lineage>
        <taxon>Bacteria</taxon>
        <taxon>Pseudomonadati</taxon>
        <taxon>Bacteroidota</taxon>
        <taxon>Sphingobacteriia</taxon>
        <taxon>Sphingobacteriales</taxon>
        <taxon>Sphingobacteriaceae</taxon>
        <taxon>Arcticibacter</taxon>
    </lineage>
</organism>
<feature type="domain" description="POTRA" evidence="9">
    <location>
        <begin position="378"/>
        <end position="453"/>
    </location>
</feature>
<dbReference type="PROSITE" id="PS51779">
    <property type="entry name" value="POTRA"/>
    <property type="match status" value="1"/>
</dbReference>
<keyword evidence="2" id="KW-1134">Transmembrane beta strand</keyword>
<dbReference type="PIRSF" id="PIRSF006076">
    <property type="entry name" value="OM_assembly_OMP85"/>
    <property type="match status" value="1"/>
</dbReference>
<dbReference type="Gene3D" id="3.10.20.310">
    <property type="entry name" value="membrane protein fhac"/>
    <property type="match status" value="5"/>
</dbReference>
<evidence type="ECO:0000256" key="7">
    <source>
        <dbReference type="NCBIfam" id="TIGR03303"/>
    </source>
</evidence>
<protein>
    <recommendedName>
        <fullName evidence="7">Outer membrane protein assembly factor BamA</fullName>
    </recommendedName>
</protein>
<dbReference type="EMBL" id="RXOC01000022">
    <property type="protein sequence ID" value="RXF67002.1"/>
    <property type="molecule type" value="Genomic_DNA"/>
</dbReference>
<evidence type="ECO:0000256" key="1">
    <source>
        <dbReference type="ARBA" id="ARBA00004370"/>
    </source>
</evidence>
<reference evidence="10 11" key="1">
    <citation type="submission" date="2018-12" db="EMBL/GenBank/DDBJ databases">
        <title>The Draft Genome Sequence of the Soil Bacterium Pedobacter tournemirensis R1.</title>
        <authorList>
            <person name="He J."/>
        </authorList>
    </citation>
    <scope>NUCLEOTIDE SEQUENCE [LARGE SCALE GENOMIC DNA]</scope>
    <source>
        <strain evidence="10 11">R1</strain>
    </source>
</reference>
<dbReference type="Pfam" id="PF07244">
    <property type="entry name" value="POTRA"/>
    <property type="match status" value="4"/>
</dbReference>
<comment type="subcellular location">
    <subcellularLocation>
        <location evidence="1">Membrane</location>
    </subcellularLocation>
</comment>
<evidence type="ECO:0000256" key="4">
    <source>
        <dbReference type="ARBA" id="ARBA00022729"/>
    </source>
</evidence>
<accession>A0A4V1KHF4</accession>
<dbReference type="InterPro" id="IPR034746">
    <property type="entry name" value="POTRA"/>
</dbReference>
<evidence type="ECO:0000256" key="8">
    <source>
        <dbReference type="SAM" id="SignalP"/>
    </source>
</evidence>
<keyword evidence="6" id="KW-0998">Cell outer membrane</keyword>
<evidence type="ECO:0000313" key="11">
    <source>
        <dbReference type="Proteomes" id="UP000290848"/>
    </source>
</evidence>
<name>A0A4V1KHF4_9SPHI</name>
<dbReference type="InterPro" id="IPR010827">
    <property type="entry name" value="BamA/TamA_POTRA"/>
</dbReference>
<dbReference type="InterPro" id="IPR023707">
    <property type="entry name" value="OM_assembly_BamA"/>
</dbReference>
<evidence type="ECO:0000259" key="9">
    <source>
        <dbReference type="PROSITE" id="PS51779"/>
    </source>
</evidence>
<evidence type="ECO:0000256" key="2">
    <source>
        <dbReference type="ARBA" id="ARBA00022452"/>
    </source>
</evidence>
<feature type="signal peptide" evidence="8">
    <location>
        <begin position="1"/>
        <end position="19"/>
    </location>
</feature>
<dbReference type="InterPro" id="IPR039910">
    <property type="entry name" value="D15-like"/>
</dbReference>
<gene>
    <name evidence="10" type="primary">bamA</name>
    <name evidence="10" type="ORF">EKH83_21140</name>
</gene>
<keyword evidence="5" id="KW-0472">Membrane</keyword>
<dbReference type="Gene3D" id="2.40.160.50">
    <property type="entry name" value="membrane protein fhac: a member of the omp85/tpsb transporter family"/>
    <property type="match status" value="1"/>
</dbReference>
<dbReference type="PANTHER" id="PTHR12815:SF47">
    <property type="entry name" value="TRANSLOCATION AND ASSEMBLY MODULE SUBUNIT TAMA"/>
    <property type="match status" value="1"/>
</dbReference>
<dbReference type="GO" id="GO:0009279">
    <property type="term" value="C:cell outer membrane"/>
    <property type="evidence" value="ECO:0007669"/>
    <property type="project" value="UniProtKB-UniRule"/>
</dbReference>
<dbReference type="AlphaFoldDB" id="A0A4V1KHF4"/>
<feature type="chain" id="PRO_5020693636" description="Outer membrane protein assembly factor BamA" evidence="8">
    <location>
        <begin position="20"/>
        <end position="853"/>
    </location>
</feature>
<dbReference type="RefSeq" id="WP_128771460.1">
    <property type="nucleotide sequence ID" value="NZ_RXOC01000022.1"/>
</dbReference>
<proteinExistence type="predicted"/>
<evidence type="ECO:0000256" key="5">
    <source>
        <dbReference type="ARBA" id="ARBA00023136"/>
    </source>
</evidence>
<dbReference type="NCBIfam" id="TIGR03303">
    <property type="entry name" value="OM_YaeT"/>
    <property type="match status" value="1"/>
</dbReference>
<evidence type="ECO:0000313" key="10">
    <source>
        <dbReference type="EMBL" id="RXF67002.1"/>
    </source>
</evidence>
<sequence>MNRFLIIIFFLCAATSVMAQIGRRQSGLQLRSQSGDELSYLNPKEYIVGGTTVSGAQYLEKDILIQISKLITGERITVPGDATANAVKFLWQQGLFDDVKLSGTVKGDTIFFDIAVVERPRLTRMEFKGMKKGETNDIKEKLKDRTGKIVNEALKSTTTAIIKKFFNEKGFLFTEVKYEQKKDTTEANNVVLIVDVDKKTKTKIDDISFEGNKDFKDKHLRKFLKKTKEKSTFNIFRSGKFLQDKYEEDKRTMIAKMQEKGYRDAEIVSDTVIKKPTGRVDINIHVYEGPKYYFGNVTWAGNAVYTTKALAEMLAIEKGDVFSEEKLEKRLRGNPNGEDISSLYLNNGYLTFNVDPVQTKIYGDTIDLELRIYEGPQYTINKVTVKGNDITNDKVVMREIRTKPGQKFSKELVVRTTREIAQLGNFDEQKTDVHPTPNPADGTVDIEYVVAEKPSDQIELSGGFGGGRIIGTLGLTFNNFSARNLFNLKEWKPLPKGDGQKLSIRGQTNGKSYQSYSFSFSEPWLGGKKPIYFGISAFTSLSSNDDYARYYNYTDEQKYRIRLNGVTFSLGKRLKWPDDYFNLNHSINLQQYKLKNYPGFLFSTGTSYNFNLTEELSRNSIDAPIYPTSGSHIRLTVQLTPPYSLFNNINYKTAVDQDKYRFTEYHKWKFEAQWYQRIVGKLVLKTQAQFGFLGQYNNAVGQSAFERFKLGGDGMQGFDYLQGSEVISMRGYENNNVTPLGYDPNIARYSGSPIFNKYIVEMRYPLMNSQQATVFMLTFVEGGNTWNHFKDFNPFNVRRSAGVGARIFLPIFGLLGIDWGYGFDKVYDTTDNMLRKSGGRFQFSIAQQLGGGF</sequence>
<evidence type="ECO:0000256" key="3">
    <source>
        <dbReference type="ARBA" id="ARBA00022692"/>
    </source>
</evidence>
<keyword evidence="4 8" id="KW-0732">Signal</keyword>
<dbReference type="PANTHER" id="PTHR12815">
    <property type="entry name" value="SORTING AND ASSEMBLY MACHINERY SAMM50 PROTEIN FAMILY MEMBER"/>
    <property type="match status" value="1"/>
</dbReference>
<keyword evidence="3" id="KW-0812">Transmembrane</keyword>